<keyword evidence="3 6" id="KW-0378">Hydrolase</keyword>
<dbReference type="HAMAP" id="MF_00163">
    <property type="entry name" value="Pep_deformylase"/>
    <property type="match status" value="1"/>
</dbReference>
<reference evidence="7" key="1">
    <citation type="submission" date="2024-06" db="EMBL/GenBank/DDBJ databases">
        <title>Biodegradation of dimethachlon by Arthrobacter sp. K5: mechanistic insights and ecological implications.</title>
        <authorList>
            <person name="Hu S."/>
            <person name="Lu P."/>
        </authorList>
    </citation>
    <scope>NUCLEOTIDE SEQUENCE</scope>
    <source>
        <strain evidence="7">K5</strain>
    </source>
</reference>
<gene>
    <name evidence="6 7" type="primary">def</name>
    <name evidence="7" type="ORF">ABRP34_04800</name>
</gene>
<feature type="active site" evidence="6">
    <location>
        <position position="142"/>
    </location>
</feature>
<evidence type="ECO:0000256" key="2">
    <source>
        <dbReference type="ARBA" id="ARBA00022723"/>
    </source>
</evidence>
<dbReference type="EMBL" id="CP159279">
    <property type="protein sequence ID" value="XCH12323.1"/>
    <property type="molecule type" value="Genomic_DNA"/>
</dbReference>
<dbReference type="CDD" id="cd00487">
    <property type="entry name" value="Pep_deformylase"/>
    <property type="match status" value="1"/>
</dbReference>
<accession>A0AAU8ES83</accession>
<evidence type="ECO:0000256" key="1">
    <source>
        <dbReference type="ARBA" id="ARBA00010759"/>
    </source>
</evidence>
<sequence>MTVLPITIWGEPVLHRRAAEVEEFDDGLRQLIADMFETNDMANGVGLAAPQIGVGKRIFVYKFENEDGAPPAGVVVNPVLTLSKVSGALPDPDEEVEGCLSFPGGQYPLKRAEWVRVQGFDGHGKPVDFEATGWFARIIQHEYDHLDGKLYVNRLIDRYARKAMKQAKKSGWGVPGLTWMPGVDPDPFGH</sequence>
<dbReference type="InterPro" id="IPR023635">
    <property type="entry name" value="Peptide_deformylase"/>
</dbReference>
<dbReference type="PANTHER" id="PTHR10458:SF2">
    <property type="entry name" value="PEPTIDE DEFORMYLASE, MITOCHONDRIAL"/>
    <property type="match status" value="1"/>
</dbReference>
<dbReference type="SUPFAM" id="SSF56420">
    <property type="entry name" value="Peptide deformylase"/>
    <property type="match status" value="1"/>
</dbReference>
<evidence type="ECO:0000256" key="3">
    <source>
        <dbReference type="ARBA" id="ARBA00022801"/>
    </source>
</evidence>
<evidence type="ECO:0000313" key="7">
    <source>
        <dbReference type="EMBL" id="XCH12323.1"/>
    </source>
</evidence>
<dbReference type="GO" id="GO:0042586">
    <property type="term" value="F:peptide deformylase activity"/>
    <property type="evidence" value="ECO:0007669"/>
    <property type="project" value="UniProtKB-UniRule"/>
</dbReference>
<proteinExistence type="inferred from homology"/>
<keyword evidence="2 6" id="KW-0479">Metal-binding</keyword>
<feature type="binding site" evidence="6">
    <location>
        <position position="141"/>
    </location>
    <ligand>
        <name>Fe cation</name>
        <dbReference type="ChEBI" id="CHEBI:24875"/>
    </ligand>
</feature>
<dbReference type="NCBIfam" id="TIGR00079">
    <property type="entry name" value="pept_deformyl"/>
    <property type="match status" value="1"/>
</dbReference>
<comment type="function">
    <text evidence="6">Removes the formyl group from the N-terminal Met of newly synthesized proteins. Requires at least a dipeptide for an efficient rate of reaction. N-terminal L-methionine is a prerequisite for activity but the enzyme has broad specificity at other positions.</text>
</comment>
<dbReference type="PANTHER" id="PTHR10458">
    <property type="entry name" value="PEPTIDE DEFORMYLASE"/>
    <property type="match status" value="1"/>
</dbReference>
<organism evidence="7">
    <name type="scientific">Arthrobacter sp. K5</name>
    <dbReference type="NCBI Taxonomy" id="2839623"/>
    <lineage>
        <taxon>Bacteria</taxon>
        <taxon>Bacillati</taxon>
        <taxon>Actinomycetota</taxon>
        <taxon>Actinomycetes</taxon>
        <taxon>Micrococcales</taxon>
        <taxon>Micrococcaceae</taxon>
        <taxon>Arthrobacter</taxon>
    </lineage>
</organism>
<comment type="similarity">
    <text evidence="1 6">Belongs to the polypeptide deformylase family.</text>
</comment>
<dbReference type="NCBIfam" id="NF001159">
    <property type="entry name" value="PRK00150.1-3"/>
    <property type="match status" value="1"/>
</dbReference>
<dbReference type="GO" id="GO:0046872">
    <property type="term" value="F:metal ion binding"/>
    <property type="evidence" value="ECO:0007669"/>
    <property type="project" value="UniProtKB-KW"/>
</dbReference>
<comment type="catalytic activity">
    <reaction evidence="6">
        <text>N-terminal N-formyl-L-methionyl-[peptide] + H2O = N-terminal L-methionyl-[peptide] + formate</text>
        <dbReference type="Rhea" id="RHEA:24420"/>
        <dbReference type="Rhea" id="RHEA-COMP:10639"/>
        <dbReference type="Rhea" id="RHEA-COMP:10640"/>
        <dbReference type="ChEBI" id="CHEBI:15377"/>
        <dbReference type="ChEBI" id="CHEBI:15740"/>
        <dbReference type="ChEBI" id="CHEBI:49298"/>
        <dbReference type="ChEBI" id="CHEBI:64731"/>
        <dbReference type="EC" id="3.5.1.88"/>
    </reaction>
</comment>
<evidence type="ECO:0000256" key="6">
    <source>
        <dbReference type="HAMAP-Rule" id="MF_00163"/>
    </source>
</evidence>
<protein>
    <recommendedName>
        <fullName evidence="6">Peptide deformylase</fullName>
        <shortName evidence="6">PDF</shortName>
        <ecNumber evidence="6">3.5.1.88</ecNumber>
    </recommendedName>
    <alternativeName>
        <fullName evidence="6">Polypeptide deformylase</fullName>
    </alternativeName>
</protein>
<dbReference type="GO" id="GO:0006412">
    <property type="term" value="P:translation"/>
    <property type="evidence" value="ECO:0007669"/>
    <property type="project" value="UniProtKB-UniRule"/>
</dbReference>
<feature type="binding site" evidence="6">
    <location>
        <position position="99"/>
    </location>
    <ligand>
        <name>Fe cation</name>
        <dbReference type="ChEBI" id="CHEBI:24875"/>
    </ligand>
</feature>
<dbReference type="InterPro" id="IPR036821">
    <property type="entry name" value="Peptide_deformylase_sf"/>
</dbReference>
<dbReference type="Pfam" id="PF01327">
    <property type="entry name" value="Pep_deformylase"/>
    <property type="match status" value="1"/>
</dbReference>
<dbReference type="RefSeq" id="WP_003803345.1">
    <property type="nucleotide sequence ID" value="NZ_CP159279.1"/>
</dbReference>
<dbReference type="PIRSF" id="PIRSF004749">
    <property type="entry name" value="Pep_def"/>
    <property type="match status" value="1"/>
</dbReference>
<keyword evidence="4 6" id="KW-0648">Protein biosynthesis</keyword>
<name>A0AAU8ES83_9MICC</name>
<comment type="cofactor">
    <cofactor evidence="6">
        <name>Fe(2+)</name>
        <dbReference type="ChEBI" id="CHEBI:29033"/>
    </cofactor>
    <text evidence="6">Binds 1 Fe(2+) ion.</text>
</comment>
<evidence type="ECO:0000256" key="4">
    <source>
        <dbReference type="ARBA" id="ARBA00022917"/>
    </source>
</evidence>
<dbReference type="Gene3D" id="3.90.45.10">
    <property type="entry name" value="Peptide deformylase"/>
    <property type="match status" value="1"/>
</dbReference>
<feature type="binding site" evidence="6">
    <location>
        <position position="145"/>
    </location>
    <ligand>
        <name>Fe cation</name>
        <dbReference type="ChEBI" id="CHEBI:24875"/>
    </ligand>
</feature>
<evidence type="ECO:0000256" key="5">
    <source>
        <dbReference type="ARBA" id="ARBA00023004"/>
    </source>
</evidence>
<dbReference type="PRINTS" id="PR01576">
    <property type="entry name" value="PDEFORMYLASE"/>
</dbReference>
<dbReference type="AlphaFoldDB" id="A0AAU8ES83"/>
<keyword evidence="5 6" id="KW-0408">Iron</keyword>
<dbReference type="EC" id="3.5.1.88" evidence="6"/>